<feature type="compositionally biased region" description="Polar residues" evidence="1">
    <location>
        <begin position="39"/>
        <end position="49"/>
    </location>
</feature>
<feature type="compositionally biased region" description="Polar residues" evidence="1">
    <location>
        <begin position="15"/>
        <end position="27"/>
    </location>
</feature>
<evidence type="ECO:0000313" key="3">
    <source>
        <dbReference type="Proteomes" id="UP001211907"/>
    </source>
</evidence>
<sequence>MGAKLSQPLRKGLNGDSQSSKSASGNQEDLDVGGIVLGSRSSSNSGKTRLVTSVNEQDYDKHYHSIEDAGYILPNDIKEQSLPQLQ</sequence>
<evidence type="ECO:0000313" key="2">
    <source>
        <dbReference type="EMBL" id="KAJ3079808.1"/>
    </source>
</evidence>
<gene>
    <name evidence="2" type="ORF">HK100_010309</name>
</gene>
<feature type="region of interest" description="Disordered" evidence="1">
    <location>
        <begin position="1"/>
        <end position="49"/>
    </location>
</feature>
<comment type="caution">
    <text evidence="2">The sequence shown here is derived from an EMBL/GenBank/DDBJ whole genome shotgun (WGS) entry which is preliminary data.</text>
</comment>
<feature type="non-terminal residue" evidence="2">
    <location>
        <position position="86"/>
    </location>
</feature>
<name>A0AAD5X9W1_9FUNG</name>
<protein>
    <submittedName>
        <fullName evidence="2">Uncharacterized protein</fullName>
    </submittedName>
</protein>
<organism evidence="2 3">
    <name type="scientific">Physocladia obscura</name>
    <dbReference type="NCBI Taxonomy" id="109957"/>
    <lineage>
        <taxon>Eukaryota</taxon>
        <taxon>Fungi</taxon>
        <taxon>Fungi incertae sedis</taxon>
        <taxon>Chytridiomycota</taxon>
        <taxon>Chytridiomycota incertae sedis</taxon>
        <taxon>Chytridiomycetes</taxon>
        <taxon>Chytridiales</taxon>
        <taxon>Chytriomycetaceae</taxon>
        <taxon>Physocladia</taxon>
    </lineage>
</organism>
<dbReference type="EMBL" id="JADGJH010005647">
    <property type="protein sequence ID" value="KAJ3079808.1"/>
    <property type="molecule type" value="Genomic_DNA"/>
</dbReference>
<proteinExistence type="predicted"/>
<evidence type="ECO:0000256" key="1">
    <source>
        <dbReference type="SAM" id="MobiDB-lite"/>
    </source>
</evidence>
<reference evidence="2" key="1">
    <citation type="submission" date="2020-05" db="EMBL/GenBank/DDBJ databases">
        <title>Phylogenomic resolution of chytrid fungi.</title>
        <authorList>
            <person name="Stajich J.E."/>
            <person name="Amses K."/>
            <person name="Simmons R."/>
            <person name="Seto K."/>
            <person name="Myers J."/>
            <person name="Bonds A."/>
            <person name="Quandt C.A."/>
            <person name="Barry K."/>
            <person name="Liu P."/>
            <person name="Grigoriev I."/>
            <person name="Longcore J.E."/>
            <person name="James T.Y."/>
        </authorList>
    </citation>
    <scope>NUCLEOTIDE SEQUENCE</scope>
    <source>
        <strain evidence="2">JEL0513</strain>
    </source>
</reference>
<keyword evidence="3" id="KW-1185">Reference proteome</keyword>
<accession>A0AAD5X9W1</accession>
<dbReference type="Proteomes" id="UP001211907">
    <property type="component" value="Unassembled WGS sequence"/>
</dbReference>
<dbReference type="AlphaFoldDB" id="A0AAD5X9W1"/>